<dbReference type="PANTHER" id="PTHR33471">
    <property type="entry name" value="ATP-DEPENDENT ZINC METALLOPROTEASE-RELATED"/>
    <property type="match status" value="1"/>
</dbReference>
<feature type="transmembrane region" description="Helical" evidence="1">
    <location>
        <begin position="99"/>
        <end position="118"/>
    </location>
</feature>
<dbReference type="GO" id="GO:0006508">
    <property type="term" value="P:proteolysis"/>
    <property type="evidence" value="ECO:0007669"/>
    <property type="project" value="InterPro"/>
</dbReference>
<dbReference type="OrthoDB" id="5562at2759"/>
<dbReference type="PhylomeDB" id="R7QLU9"/>
<gene>
    <name evidence="2" type="ORF">CHC_T00006195001</name>
</gene>
<name>R7QLU9_CHOCR</name>
<dbReference type="Gramene" id="CDF38758">
    <property type="protein sequence ID" value="CDF38758"/>
    <property type="gene ID" value="CHC_T00006195001"/>
</dbReference>
<dbReference type="GO" id="GO:0005524">
    <property type="term" value="F:ATP binding"/>
    <property type="evidence" value="ECO:0007669"/>
    <property type="project" value="InterPro"/>
</dbReference>
<dbReference type="InterPro" id="IPR037219">
    <property type="entry name" value="Peptidase_M41-like"/>
</dbReference>
<evidence type="ECO:0000313" key="2">
    <source>
        <dbReference type="EMBL" id="CDF38758.1"/>
    </source>
</evidence>
<evidence type="ECO:0000256" key="1">
    <source>
        <dbReference type="SAM" id="Phobius"/>
    </source>
</evidence>
<organism evidence="2 3">
    <name type="scientific">Chondrus crispus</name>
    <name type="common">Carrageen Irish moss</name>
    <name type="synonym">Polymorpha crispa</name>
    <dbReference type="NCBI Taxonomy" id="2769"/>
    <lineage>
        <taxon>Eukaryota</taxon>
        <taxon>Rhodophyta</taxon>
        <taxon>Florideophyceae</taxon>
        <taxon>Rhodymeniophycidae</taxon>
        <taxon>Gigartinales</taxon>
        <taxon>Gigartinaceae</taxon>
        <taxon>Chondrus</taxon>
    </lineage>
</organism>
<accession>R7QLU9</accession>
<dbReference type="AlphaFoldDB" id="R7QLU9"/>
<keyword evidence="1" id="KW-0472">Membrane</keyword>
<dbReference type="GeneID" id="17326419"/>
<dbReference type="STRING" id="2769.R7QLU9"/>
<keyword evidence="1" id="KW-1133">Transmembrane helix</keyword>
<keyword evidence="3" id="KW-1185">Reference proteome</keyword>
<dbReference type="EMBL" id="HG001967">
    <property type="protein sequence ID" value="CDF38758.1"/>
    <property type="molecule type" value="Genomic_DNA"/>
</dbReference>
<feature type="transmembrane region" description="Helical" evidence="1">
    <location>
        <begin position="130"/>
        <end position="153"/>
    </location>
</feature>
<evidence type="ECO:0000313" key="3">
    <source>
        <dbReference type="Proteomes" id="UP000012073"/>
    </source>
</evidence>
<dbReference type="RefSeq" id="XP_005718663.1">
    <property type="nucleotide sequence ID" value="XM_005718606.1"/>
</dbReference>
<proteinExistence type="predicted"/>
<dbReference type="GO" id="GO:0004222">
    <property type="term" value="F:metalloendopeptidase activity"/>
    <property type="evidence" value="ECO:0007669"/>
    <property type="project" value="InterPro"/>
</dbReference>
<dbReference type="GO" id="GO:0004176">
    <property type="term" value="F:ATP-dependent peptidase activity"/>
    <property type="evidence" value="ECO:0007669"/>
    <property type="project" value="InterPro"/>
</dbReference>
<evidence type="ECO:0008006" key="4">
    <source>
        <dbReference type="Google" id="ProtNLM"/>
    </source>
</evidence>
<dbReference type="PANTHER" id="PTHR33471:SF7">
    <property type="entry name" value="ATP-DEPENDENT ZINC METALLOPROTEASE-RELATED"/>
    <property type="match status" value="1"/>
</dbReference>
<dbReference type="KEGG" id="ccp:CHC_T00006195001"/>
<dbReference type="Proteomes" id="UP000012073">
    <property type="component" value="Unassembled WGS sequence"/>
</dbReference>
<sequence length="320" mass="34286">MATTFVPSITITFKSSFVSLKKSACKRQTSFSYFPSKTPLCSQKTAGLDEKVAPSKKGVSTSAFGRGTQFPRRMVGLYELERQGIDLKTFISKDTRDDAAFAAVVGFFVLSIVVFPLITPGPSLEGPLAAIAGVLLTIWAVDSLSLGGMLGRAMSLAVQNRKRVACHEAGHFLVGFLLGFDIEGYSLPSPRAVLQEKNEAPGVRFSACGASGDAHRVSAVGMAGIAGEVLKYGTSEGGAEDMADVSRGIRRCYGETKVREATMKGIVRWGLIESVQLLREHAEAHDKLCEAMLVGSTTEECFSLVERYVDQGKLLEAKAA</sequence>
<protein>
    <recommendedName>
        <fullName evidence="4">Peptidase M41 domain-containing protein</fullName>
    </recommendedName>
</protein>
<keyword evidence="1" id="KW-0812">Transmembrane</keyword>
<reference evidence="3" key="1">
    <citation type="journal article" date="2013" name="Proc. Natl. Acad. Sci. U.S.A.">
        <title>Genome structure and metabolic features in the red seaweed Chondrus crispus shed light on evolution of the Archaeplastida.</title>
        <authorList>
            <person name="Collen J."/>
            <person name="Porcel B."/>
            <person name="Carre W."/>
            <person name="Ball S.G."/>
            <person name="Chaparro C."/>
            <person name="Tonon T."/>
            <person name="Barbeyron T."/>
            <person name="Michel G."/>
            <person name="Noel B."/>
            <person name="Valentin K."/>
            <person name="Elias M."/>
            <person name="Artiguenave F."/>
            <person name="Arun A."/>
            <person name="Aury J.M."/>
            <person name="Barbosa-Neto J.F."/>
            <person name="Bothwell J.H."/>
            <person name="Bouget F.Y."/>
            <person name="Brillet L."/>
            <person name="Cabello-Hurtado F."/>
            <person name="Capella-Gutierrez S."/>
            <person name="Charrier B."/>
            <person name="Cladiere L."/>
            <person name="Cock J.M."/>
            <person name="Coelho S.M."/>
            <person name="Colleoni C."/>
            <person name="Czjzek M."/>
            <person name="Da Silva C."/>
            <person name="Delage L."/>
            <person name="Denoeud F."/>
            <person name="Deschamps P."/>
            <person name="Dittami S.M."/>
            <person name="Gabaldon T."/>
            <person name="Gachon C.M."/>
            <person name="Groisillier A."/>
            <person name="Herve C."/>
            <person name="Jabbari K."/>
            <person name="Katinka M."/>
            <person name="Kloareg B."/>
            <person name="Kowalczyk N."/>
            <person name="Labadie K."/>
            <person name="Leblanc C."/>
            <person name="Lopez P.J."/>
            <person name="McLachlan D.H."/>
            <person name="Meslet-Cladiere L."/>
            <person name="Moustafa A."/>
            <person name="Nehr Z."/>
            <person name="Nyvall Collen P."/>
            <person name="Panaud O."/>
            <person name="Partensky F."/>
            <person name="Poulain J."/>
            <person name="Rensing S.A."/>
            <person name="Rousvoal S."/>
            <person name="Samson G."/>
            <person name="Symeonidi A."/>
            <person name="Weissenbach J."/>
            <person name="Zambounis A."/>
            <person name="Wincker P."/>
            <person name="Boyen C."/>
        </authorList>
    </citation>
    <scope>NUCLEOTIDE SEQUENCE [LARGE SCALE GENOMIC DNA]</scope>
    <source>
        <strain evidence="3">cv. Stackhouse</strain>
    </source>
</reference>
<dbReference type="Gene3D" id="1.20.58.760">
    <property type="entry name" value="Peptidase M41"/>
    <property type="match status" value="1"/>
</dbReference>
<dbReference type="SUPFAM" id="SSF140990">
    <property type="entry name" value="FtsH protease domain-like"/>
    <property type="match status" value="1"/>
</dbReference>